<organism evidence="5 6">
    <name type="scientific">Cetobacterium somerae ATCC BAA-474</name>
    <dbReference type="NCBI Taxonomy" id="1319815"/>
    <lineage>
        <taxon>Bacteria</taxon>
        <taxon>Fusobacteriati</taxon>
        <taxon>Fusobacteriota</taxon>
        <taxon>Fusobacteriia</taxon>
        <taxon>Fusobacteriales</taxon>
        <taxon>Fusobacteriaceae</taxon>
        <taxon>Cetobacterium</taxon>
    </lineage>
</organism>
<keyword evidence="3" id="KW-0804">Transcription</keyword>
<dbReference type="EMBL" id="AXZF01000016">
    <property type="protein sequence ID" value="ERT69619.1"/>
    <property type="molecule type" value="Genomic_DNA"/>
</dbReference>
<dbReference type="InterPro" id="IPR036388">
    <property type="entry name" value="WH-like_DNA-bd_sf"/>
</dbReference>
<dbReference type="Gene3D" id="1.10.10.10">
    <property type="entry name" value="Winged helix-like DNA-binding domain superfamily/Winged helix DNA-binding domain"/>
    <property type="match status" value="1"/>
</dbReference>
<sequence length="218" mass="25339">MMVIKKKKSIREQVYDYLKDEIVNGKIKEGSRIVEEEFAEKLNISRTPLREAIRMLELEGLIEAREKGGVTVPKTTKKDVEEVVKIRIALETVIFEELFERVTKKDIERLEENVAKAAAIVNDEEKSLEVFKYFSEFNKILYSISDLPRVVTLINNLNLYLKKFRKISAENNNRRLSAHRDHAKIVELIKAGNKEEAIAVNRKHLLEAKEFLIKQVES</sequence>
<dbReference type="SUPFAM" id="SSF48008">
    <property type="entry name" value="GntR ligand-binding domain-like"/>
    <property type="match status" value="1"/>
</dbReference>
<dbReference type="PATRIC" id="fig|1319815.3.peg.439"/>
<protein>
    <submittedName>
        <fullName evidence="5">Transcriptional regulator, GntR family</fullName>
    </submittedName>
</protein>
<dbReference type="PANTHER" id="PTHR43537:SF24">
    <property type="entry name" value="GLUCONATE OPERON TRANSCRIPTIONAL REPRESSOR"/>
    <property type="match status" value="1"/>
</dbReference>
<dbReference type="HOGENOM" id="CLU_017584_5_3_0"/>
<accession>U7VEP7</accession>
<dbReference type="InterPro" id="IPR011711">
    <property type="entry name" value="GntR_C"/>
</dbReference>
<dbReference type="AlphaFoldDB" id="U7VEP7"/>
<dbReference type="PANTHER" id="PTHR43537">
    <property type="entry name" value="TRANSCRIPTIONAL REGULATOR, GNTR FAMILY"/>
    <property type="match status" value="1"/>
</dbReference>
<dbReference type="Proteomes" id="UP000017081">
    <property type="component" value="Unassembled WGS sequence"/>
</dbReference>
<evidence type="ECO:0000313" key="6">
    <source>
        <dbReference type="Proteomes" id="UP000017081"/>
    </source>
</evidence>
<evidence type="ECO:0000256" key="1">
    <source>
        <dbReference type="ARBA" id="ARBA00023015"/>
    </source>
</evidence>
<dbReference type="Pfam" id="PF07729">
    <property type="entry name" value="FCD"/>
    <property type="match status" value="1"/>
</dbReference>
<name>U7VEP7_9FUSO</name>
<dbReference type="GO" id="GO:0003700">
    <property type="term" value="F:DNA-binding transcription factor activity"/>
    <property type="evidence" value="ECO:0007669"/>
    <property type="project" value="InterPro"/>
</dbReference>
<dbReference type="InterPro" id="IPR036390">
    <property type="entry name" value="WH_DNA-bd_sf"/>
</dbReference>
<keyword evidence="6" id="KW-1185">Reference proteome</keyword>
<dbReference type="Pfam" id="PF00392">
    <property type="entry name" value="GntR"/>
    <property type="match status" value="1"/>
</dbReference>
<dbReference type="Gene3D" id="1.20.120.530">
    <property type="entry name" value="GntR ligand-binding domain-like"/>
    <property type="match status" value="1"/>
</dbReference>
<dbReference type="PRINTS" id="PR00035">
    <property type="entry name" value="HTHGNTR"/>
</dbReference>
<dbReference type="SUPFAM" id="SSF46785">
    <property type="entry name" value="Winged helix' DNA-binding domain"/>
    <property type="match status" value="1"/>
</dbReference>
<dbReference type="CDD" id="cd07377">
    <property type="entry name" value="WHTH_GntR"/>
    <property type="match status" value="1"/>
</dbReference>
<dbReference type="STRING" id="1319815.HMPREF0202_00457"/>
<dbReference type="eggNOG" id="COG1802">
    <property type="taxonomic scope" value="Bacteria"/>
</dbReference>
<dbReference type="PROSITE" id="PS50949">
    <property type="entry name" value="HTH_GNTR"/>
    <property type="match status" value="1"/>
</dbReference>
<keyword evidence="1" id="KW-0805">Transcription regulation</keyword>
<dbReference type="SMART" id="SM00345">
    <property type="entry name" value="HTH_GNTR"/>
    <property type="match status" value="1"/>
</dbReference>
<dbReference type="InterPro" id="IPR008920">
    <property type="entry name" value="TF_FadR/GntR_C"/>
</dbReference>
<comment type="caution">
    <text evidence="5">The sequence shown here is derived from an EMBL/GenBank/DDBJ whole genome shotgun (WGS) entry which is preliminary data.</text>
</comment>
<reference evidence="5 6" key="1">
    <citation type="submission" date="2013-08" db="EMBL/GenBank/DDBJ databases">
        <authorList>
            <person name="Weinstock G."/>
            <person name="Sodergren E."/>
            <person name="Wylie T."/>
            <person name="Fulton L."/>
            <person name="Fulton R."/>
            <person name="Fronick C."/>
            <person name="O'Laughlin M."/>
            <person name="Godfrey J."/>
            <person name="Miner T."/>
            <person name="Herter B."/>
            <person name="Appelbaum E."/>
            <person name="Cordes M."/>
            <person name="Lek S."/>
            <person name="Wollam A."/>
            <person name="Pepin K.H."/>
            <person name="Palsikar V.B."/>
            <person name="Mitreva M."/>
            <person name="Wilson R.K."/>
        </authorList>
    </citation>
    <scope>NUCLEOTIDE SEQUENCE [LARGE SCALE GENOMIC DNA]</scope>
    <source>
        <strain evidence="5 6">ATCC BAA-474</strain>
    </source>
</reference>
<evidence type="ECO:0000256" key="2">
    <source>
        <dbReference type="ARBA" id="ARBA00023125"/>
    </source>
</evidence>
<keyword evidence="2" id="KW-0238">DNA-binding</keyword>
<feature type="domain" description="HTH gntR-type" evidence="4">
    <location>
        <begin position="8"/>
        <end position="75"/>
    </location>
</feature>
<dbReference type="InterPro" id="IPR000524">
    <property type="entry name" value="Tscrpt_reg_HTH_GntR"/>
</dbReference>
<proteinExistence type="predicted"/>
<dbReference type="SMART" id="SM00895">
    <property type="entry name" value="FCD"/>
    <property type="match status" value="1"/>
</dbReference>
<evidence type="ECO:0000313" key="5">
    <source>
        <dbReference type="EMBL" id="ERT69619.1"/>
    </source>
</evidence>
<gene>
    <name evidence="5" type="ORF">HMPREF0202_00457</name>
</gene>
<dbReference type="GO" id="GO:0003677">
    <property type="term" value="F:DNA binding"/>
    <property type="evidence" value="ECO:0007669"/>
    <property type="project" value="UniProtKB-KW"/>
</dbReference>
<evidence type="ECO:0000259" key="4">
    <source>
        <dbReference type="PROSITE" id="PS50949"/>
    </source>
</evidence>
<evidence type="ECO:0000256" key="3">
    <source>
        <dbReference type="ARBA" id="ARBA00023163"/>
    </source>
</evidence>